<keyword evidence="2" id="KW-1185">Reference proteome</keyword>
<name>A0A8C6YRG2_NOTPE</name>
<organism evidence="1 2">
    <name type="scientific">Nothoprocta perdicaria</name>
    <name type="common">Chilean tinamou</name>
    <name type="synonym">Crypturus perdicarius</name>
    <dbReference type="NCBI Taxonomy" id="30464"/>
    <lineage>
        <taxon>Eukaryota</taxon>
        <taxon>Metazoa</taxon>
        <taxon>Chordata</taxon>
        <taxon>Craniata</taxon>
        <taxon>Vertebrata</taxon>
        <taxon>Euteleostomi</taxon>
        <taxon>Archelosauria</taxon>
        <taxon>Archosauria</taxon>
        <taxon>Dinosauria</taxon>
        <taxon>Saurischia</taxon>
        <taxon>Theropoda</taxon>
        <taxon>Coelurosauria</taxon>
        <taxon>Aves</taxon>
        <taxon>Palaeognathae</taxon>
        <taxon>Tinamiformes</taxon>
        <taxon>Tinamidae</taxon>
        <taxon>Nothoprocta</taxon>
    </lineage>
</organism>
<reference evidence="1" key="1">
    <citation type="submission" date="2025-08" db="UniProtKB">
        <authorList>
            <consortium name="Ensembl"/>
        </authorList>
    </citation>
    <scope>IDENTIFICATION</scope>
</reference>
<dbReference type="Proteomes" id="UP000694420">
    <property type="component" value="Unplaced"/>
</dbReference>
<reference evidence="1" key="2">
    <citation type="submission" date="2025-09" db="UniProtKB">
        <authorList>
            <consortium name="Ensembl"/>
        </authorList>
    </citation>
    <scope>IDENTIFICATION</scope>
</reference>
<dbReference type="Ensembl" id="ENSNPET00000001522.1">
    <property type="protein sequence ID" value="ENSNPEP00000001496.1"/>
    <property type="gene ID" value="ENSNPEG00000001164.1"/>
</dbReference>
<sequence length="117" mass="12280">MNQGSKGLSKKFTKDCSVRREAKICSKETVQSPWATGEGCESWGGVFTVSTKTASGSVAGASGCASSASSSEPLPRLRLLCPTSPICSSSVVTVAMAWYKSLSSGSSWNMLYKVLQN</sequence>
<proteinExistence type="predicted"/>
<accession>A0A8C6YRG2</accession>
<evidence type="ECO:0000313" key="2">
    <source>
        <dbReference type="Proteomes" id="UP000694420"/>
    </source>
</evidence>
<protein>
    <submittedName>
        <fullName evidence="1">Uncharacterized protein</fullName>
    </submittedName>
</protein>
<evidence type="ECO:0000313" key="1">
    <source>
        <dbReference type="Ensembl" id="ENSNPEP00000001496.1"/>
    </source>
</evidence>
<dbReference type="AlphaFoldDB" id="A0A8C6YRG2"/>